<dbReference type="InterPro" id="IPR036388">
    <property type="entry name" value="WH-like_DNA-bd_sf"/>
</dbReference>
<evidence type="ECO:0000256" key="1">
    <source>
        <dbReference type="ARBA" id="ARBA00023015"/>
    </source>
</evidence>
<keyword evidence="6" id="KW-1185">Reference proteome</keyword>
<evidence type="ECO:0000256" key="3">
    <source>
        <dbReference type="ARBA" id="ARBA00023163"/>
    </source>
</evidence>
<reference evidence="5" key="1">
    <citation type="submission" date="2020-10" db="EMBL/GenBank/DDBJ databases">
        <title>Taxonomic study of unclassified bacteria belonging to the class Ktedonobacteria.</title>
        <authorList>
            <person name="Yabe S."/>
            <person name="Wang C.M."/>
            <person name="Zheng Y."/>
            <person name="Sakai Y."/>
            <person name="Cavaletti L."/>
            <person name="Monciardini P."/>
            <person name="Donadio S."/>
        </authorList>
    </citation>
    <scope>NUCLEOTIDE SEQUENCE</scope>
    <source>
        <strain evidence="5">SOSP1-1</strain>
    </source>
</reference>
<gene>
    <name evidence="5" type="ORF">KSX_50500</name>
</gene>
<dbReference type="SUPFAM" id="SSF46785">
    <property type="entry name" value="Winged helix' DNA-binding domain"/>
    <property type="match status" value="1"/>
</dbReference>
<dbReference type="PROSITE" id="PS51118">
    <property type="entry name" value="HTH_HXLR"/>
    <property type="match status" value="1"/>
</dbReference>
<dbReference type="PANTHER" id="PTHR33204">
    <property type="entry name" value="TRANSCRIPTIONAL REGULATOR, MARR FAMILY"/>
    <property type="match status" value="1"/>
</dbReference>
<organism evidence="5 6">
    <name type="scientific">Ktedonospora formicarum</name>
    <dbReference type="NCBI Taxonomy" id="2778364"/>
    <lineage>
        <taxon>Bacteria</taxon>
        <taxon>Bacillati</taxon>
        <taxon>Chloroflexota</taxon>
        <taxon>Ktedonobacteria</taxon>
        <taxon>Ktedonobacterales</taxon>
        <taxon>Ktedonobacteraceae</taxon>
        <taxon>Ktedonospora</taxon>
    </lineage>
</organism>
<evidence type="ECO:0000313" key="6">
    <source>
        <dbReference type="Proteomes" id="UP000612362"/>
    </source>
</evidence>
<evidence type="ECO:0000313" key="5">
    <source>
        <dbReference type="EMBL" id="GHO46887.1"/>
    </source>
</evidence>
<evidence type="ECO:0000256" key="2">
    <source>
        <dbReference type="ARBA" id="ARBA00023125"/>
    </source>
</evidence>
<dbReference type="RefSeq" id="WP_220196231.1">
    <property type="nucleotide sequence ID" value="NZ_BNJF01000002.1"/>
</dbReference>
<proteinExistence type="predicted"/>
<keyword evidence="3" id="KW-0804">Transcription</keyword>
<dbReference type="AlphaFoldDB" id="A0A8J3MSA4"/>
<accession>A0A8J3MSA4</accession>
<dbReference type="PANTHER" id="PTHR33204:SF33">
    <property type="entry name" value="TRANSCRIPTIONAL REGULATOR, MARR FAMILY"/>
    <property type="match status" value="1"/>
</dbReference>
<dbReference type="Pfam" id="PF01638">
    <property type="entry name" value="HxlR"/>
    <property type="match status" value="1"/>
</dbReference>
<sequence>MGQDNHMAQDKCGVETTISVVGGKWKPMILFALLSGPRRFGELTRLIPQITQRMLTLQLRELEEDGIISREIYNQVPPKVEYSLTLLGQTIEPILANMQKWGEHYTNSRAISEKHYSEQRHTVQ</sequence>
<dbReference type="GO" id="GO:0003677">
    <property type="term" value="F:DNA binding"/>
    <property type="evidence" value="ECO:0007669"/>
    <property type="project" value="UniProtKB-KW"/>
</dbReference>
<dbReference type="InterPro" id="IPR002577">
    <property type="entry name" value="HTH_HxlR"/>
</dbReference>
<comment type="caution">
    <text evidence="5">The sequence shown here is derived from an EMBL/GenBank/DDBJ whole genome shotgun (WGS) entry which is preliminary data.</text>
</comment>
<keyword evidence="1" id="KW-0805">Transcription regulation</keyword>
<keyword evidence="2" id="KW-0238">DNA-binding</keyword>
<protein>
    <recommendedName>
        <fullName evidence="4">HTH hxlR-type domain-containing protein</fullName>
    </recommendedName>
</protein>
<feature type="domain" description="HTH hxlR-type" evidence="4">
    <location>
        <begin position="12"/>
        <end position="110"/>
    </location>
</feature>
<dbReference type="Proteomes" id="UP000612362">
    <property type="component" value="Unassembled WGS sequence"/>
</dbReference>
<name>A0A8J3MSA4_9CHLR</name>
<dbReference type="InterPro" id="IPR036390">
    <property type="entry name" value="WH_DNA-bd_sf"/>
</dbReference>
<dbReference type="EMBL" id="BNJF01000002">
    <property type="protein sequence ID" value="GHO46887.1"/>
    <property type="molecule type" value="Genomic_DNA"/>
</dbReference>
<evidence type="ECO:0000259" key="4">
    <source>
        <dbReference type="PROSITE" id="PS51118"/>
    </source>
</evidence>
<dbReference type="Gene3D" id="1.10.10.10">
    <property type="entry name" value="Winged helix-like DNA-binding domain superfamily/Winged helix DNA-binding domain"/>
    <property type="match status" value="1"/>
</dbReference>